<proteinExistence type="predicted"/>
<dbReference type="AlphaFoldDB" id="A0A177WVI4"/>
<feature type="compositionally biased region" description="Low complexity" evidence="1">
    <location>
        <begin position="175"/>
        <end position="186"/>
    </location>
</feature>
<evidence type="ECO:0000256" key="1">
    <source>
        <dbReference type="SAM" id="MobiDB-lite"/>
    </source>
</evidence>
<name>A0A177WVI4_BATDL</name>
<feature type="region of interest" description="Disordered" evidence="1">
    <location>
        <begin position="113"/>
        <end position="145"/>
    </location>
</feature>
<protein>
    <submittedName>
        <fullName evidence="2">Uncharacterized protein</fullName>
    </submittedName>
</protein>
<accession>A0A177WVI4</accession>
<evidence type="ECO:0000313" key="3">
    <source>
        <dbReference type="Proteomes" id="UP000077115"/>
    </source>
</evidence>
<reference evidence="2 3" key="1">
    <citation type="submission" date="2006-10" db="EMBL/GenBank/DDBJ databases">
        <title>The Genome Sequence of Batrachochytrium dendrobatidis JEL423.</title>
        <authorList>
            <consortium name="The Broad Institute Genome Sequencing Platform"/>
            <person name="Birren B."/>
            <person name="Lander E."/>
            <person name="Galagan J."/>
            <person name="Cuomo C."/>
            <person name="Devon K."/>
            <person name="Jaffe D."/>
            <person name="Butler J."/>
            <person name="Alvarez P."/>
            <person name="Gnerre S."/>
            <person name="Grabherr M."/>
            <person name="Kleber M."/>
            <person name="Mauceli E."/>
            <person name="Brockman W."/>
            <person name="Young S."/>
            <person name="LaButti K."/>
            <person name="Sykes S."/>
            <person name="DeCaprio D."/>
            <person name="Crawford M."/>
            <person name="Koehrsen M."/>
            <person name="Engels R."/>
            <person name="Montgomery P."/>
            <person name="Pearson M."/>
            <person name="Howarth C."/>
            <person name="Larson L."/>
            <person name="White J."/>
            <person name="O'Leary S."/>
            <person name="Kodira C."/>
            <person name="Zeng Q."/>
            <person name="Yandava C."/>
            <person name="Alvarado L."/>
            <person name="Longcore J."/>
            <person name="James T."/>
        </authorList>
    </citation>
    <scope>NUCLEOTIDE SEQUENCE [LARGE SCALE GENOMIC DNA]</scope>
    <source>
        <strain evidence="2 3">JEL423</strain>
    </source>
</reference>
<sequence length="284" mass="30869">MKSTAIYYKNSKTHSKRDAADISLSDSGSFASSSSTVAVNSRKNSNSTAVVISKNRTRQSSNRADVPMVAPSTLNSVLSLSSKSLPISIHINQPAHTIQKHGRSTITGSALNPASVHSPPVPLHLHSSHGNHQRSPPPYTKKLIYPSLPSKNLATVHVLTSNHVSSRTTPNRTTSHLSGSQQSASSKTITGHSSQWTSQFQEYPTPKSSSIQSHDRAVRKIMDLEIANTSLFSINSALERTVRQQSILIQHLKKKMASSVLNNNELESLAIILVMTCFLVQNSF</sequence>
<reference evidence="2 3" key="2">
    <citation type="submission" date="2016-05" db="EMBL/GenBank/DDBJ databases">
        <title>Lineage-specific infection strategies underlie the spectrum of fungal disease in amphibians.</title>
        <authorList>
            <person name="Cuomo C.A."/>
            <person name="Farrer R.A."/>
            <person name="James T."/>
            <person name="Longcore J."/>
            <person name="Birren B."/>
        </authorList>
    </citation>
    <scope>NUCLEOTIDE SEQUENCE [LARGE SCALE GENOMIC DNA]</scope>
    <source>
        <strain evidence="2 3">JEL423</strain>
    </source>
</reference>
<feature type="compositionally biased region" description="Low complexity" evidence="1">
    <location>
        <begin position="26"/>
        <end position="35"/>
    </location>
</feature>
<feature type="region of interest" description="Disordered" evidence="1">
    <location>
        <begin position="26"/>
        <end position="48"/>
    </location>
</feature>
<dbReference type="VEuPathDB" id="FungiDB:BDEG_27362"/>
<evidence type="ECO:0000313" key="2">
    <source>
        <dbReference type="EMBL" id="OAJ44087.1"/>
    </source>
</evidence>
<organism evidence="2 3">
    <name type="scientific">Batrachochytrium dendrobatidis (strain JEL423)</name>
    <dbReference type="NCBI Taxonomy" id="403673"/>
    <lineage>
        <taxon>Eukaryota</taxon>
        <taxon>Fungi</taxon>
        <taxon>Fungi incertae sedis</taxon>
        <taxon>Chytridiomycota</taxon>
        <taxon>Chytridiomycota incertae sedis</taxon>
        <taxon>Chytridiomycetes</taxon>
        <taxon>Rhizophydiales</taxon>
        <taxon>Rhizophydiales incertae sedis</taxon>
        <taxon>Batrachochytrium</taxon>
    </lineage>
</organism>
<gene>
    <name evidence="2" type="ORF">BDEG_27362</name>
</gene>
<dbReference type="Proteomes" id="UP000077115">
    <property type="component" value="Unassembled WGS sequence"/>
</dbReference>
<feature type="compositionally biased region" description="Polar residues" evidence="1">
    <location>
        <begin position="161"/>
        <end position="174"/>
    </location>
</feature>
<feature type="region of interest" description="Disordered" evidence="1">
    <location>
        <begin position="161"/>
        <end position="214"/>
    </location>
</feature>
<dbReference type="EMBL" id="DS022311">
    <property type="protein sequence ID" value="OAJ44087.1"/>
    <property type="molecule type" value="Genomic_DNA"/>
</dbReference>
<feature type="compositionally biased region" description="Polar residues" evidence="1">
    <location>
        <begin position="187"/>
        <end position="212"/>
    </location>
</feature>
<feature type="compositionally biased region" description="Polar residues" evidence="1">
    <location>
        <begin position="36"/>
        <end position="48"/>
    </location>
</feature>